<comment type="catalytic activity">
    <reaction evidence="1">
        <text>ATP + protein L-histidine = ADP + protein N-phospho-L-histidine.</text>
        <dbReference type="EC" id="2.7.13.3"/>
    </reaction>
</comment>
<dbReference type="SUPFAM" id="SSF158472">
    <property type="entry name" value="HAMP domain-like"/>
    <property type="match status" value="1"/>
</dbReference>
<keyword evidence="5" id="KW-0597">Phosphoprotein</keyword>
<evidence type="ECO:0000259" key="13">
    <source>
        <dbReference type="PROSITE" id="PS50109"/>
    </source>
</evidence>
<evidence type="ECO:0000313" key="16">
    <source>
        <dbReference type="Proteomes" id="UP000190105"/>
    </source>
</evidence>
<dbReference type="Proteomes" id="UP000190105">
    <property type="component" value="Unassembled WGS sequence"/>
</dbReference>
<dbReference type="InterPro" id="IPR029151">
    <property type="entry name" value="Sensor-like_sf"/>
</dbReference>
<evidence type="ECO:0000256" key="4">
    <source>
        <dbReference type="ARBA" id="ARBA00022475"/>
    </source>
</evidence>
<dbReference type="PROSITE" id="PS50885">
    <property type="entry name" value="HAMP"/>
    <property type="match status" value="1"/>
</dbReference>
<evidence type="ECO:0000256" key="8">
    <source>
        <dbReference type="ARBA" id="ARBA00022777"/>
    </source>
</evidence>
<keyword evidence="6" id="KW-0808">Transferase</keyword>
<evidence type="ECO:0000256" key="11">
    <source>
        <dbReference type="ARBA" id="ARBA00023136"/>
    </source>
</evidence>
<feature type="domain" description="HAMP" evidence="14">
    <location>
        <begin position="193"/>
        <end position="245"/>
    </location>
</feature>
<evidence type="ECO:0000313" key="15">
    <source>
        <dbReference type="EMBL" id="SKB00126.1"/>
    </source>
</evidence>
<dbReference type="FunFam" id="3.30.565.10:FF:000006">
    <property type="entry name" value="Sensor histidine kinase WalK"/>
    <property type="match status" value="1"/>
</dbReference>
<organism evidence="15 16">
    <name type="scientific">Caloramator quimbayensis</name>
    <dbReference type="NCBI Taxonomy" id="1147123"/>
    <lineage>
        <taxon>Bacteria</taxon>
        <taxon>Bacillati</taxon>
        <taxon>Bacillota</taxon>
        <taxon>Clostridia</taxon>
        <taxon>Eubacteriales</taxon>
        <taxon>Clostridiaceae</taxon>
        <taxon>Caloramator</taxon>
    </lineage>
</organism>
<dbReference type="SUPFAM" id="SSF47384">
    <property type="entry name" value="Homodimeric domain of signal transducing histidine kinase"/>
    <property type="match status" value="1"/>
</dbReference>
<dbReference type="CDD" id="cd00075">
    <property type="entry name" value="HATPase"/>
    <property type="match status" value="1"/>
</dbReference>
<dbReference type="InterPro" id="IPR005467">
    <property type="entry name" value="His_kinase_dom"/>
</dbReference>
<accession>A0A1T4YEB9</accession>
<dbReference type="SMART" id="SM00388">
    <property type="entry name" value="HisKA"/>
    <property type="match status" value="1"/>
</dbReference>
<dbReference type="InterPro" id="IPR050351">
    <property type="entry name" value="BphY/WalK/GraS-like"/>
</dbReference>
<dbReference type="Pfam" id="PF00672">
    <property type="entry name" value="HAMP"/>
    <property type="match status" value="1"/>
</dbReference>
<dbReference type="GO" id="GO:0000155">
    <property type="term" value="F:phosphorelay sensor kinase activity"/>
    <property type="evidence" value="ECO:0007669"/>
    <property type="project" value="InterPro"/>
</dbReference>
<dbReference type="PRINTS" id="PR00344">
    <property type="entry name" value="BCTRLSENSOR"/>
</dbReference>
<evidence type="ECO:0000256" key="9">
    <source>
        <dbReference type="ARBA" id="ARBA00022989"/>
    </source>
</evidence>
<evidence type="ECO:0000256" key="7">
    <source>
        <dbReference type="ARBA" id="ARBA00022692"/>
    </source>
</evidence>
<keyword evidence="11 12" id="KW-0472">Membrane</keyword>
<keyword evidence="4" id="KW-1003">Cell membrane</keyword>
<feature type="transmembrane region" description="Helical" evidence="12">
    <location>
        <begin position="18"/>
        <end position="41"/>
    </location>
</feature>
<dbReference type="GO" id="GO:0005886">
    <property type="term" value="C:plasma membrane"/>
    <property type="evidence" value="ECO:0007669"/>
    <property type="project" value="UniProtKB-SubCell"/>
</dbReference>
<protein>
    <recommendedName>
        <fullName evidence="3">histidine kinase</fullName>
        <ecNumber evidence="3">2.7.13.3</ecNumber>
    </recommendedName>
</protein>
<dbReference type="OrthoDB" id="9813151at2"/>
<evidence type="ECO:0000256" key="6">
    <source>
        <dbReference type="ARBA" id="ARBA00022679"/>
    </source>
</evidence>
<evidence type="ECO:0000256" key="10">
    <source>
        <dbReference type="ARBA" id="ARBA00023012"/>
    </source>
</evidence>
<reference evidence="16" key="1">
    <citation type="submission" date="2017-02" db="EMBL/GenBank/DDBJ databases">
        <authorList>
            <person name="Varghese N."/>
            <person name="Submissions S."/>
        </authorList>
    </citation>
    <scope>NUCLEOTIDE SEQUENCE [LARGE SCALE GENOMIC DNA]</scope>
    <source>
        <strain evidence="16">USBA 833</strain>
    </source>
</reference>
<dbReference type="InterPro" id="IPR003661">
    <property type="entry name" value="HisK_dim/P_dom"/>
</dbReference>
<dbReference type="GO" id="GO:0004721">
    <property type="term" value="F:phosphoprotein phosphatase activity"/>
    <property type="evidence" value="ECO:0007669"/>
    <property type="project" value="TreeGrafter"/>
</dbReference>
<dbReference type="GO" id="GO:0016036">
    <property type="term" value="P:cellular response to phosphate starvation"/>
    <property type="evidence" value="ECO:0007669"/>
    <property type="project" value="TreeGrafter"/>
</dbReference>
<dbReference type="EC" id="2.7.13.3" evidence="3"/>
<dbReference type="InterPro" id="IPR003660">
    <property type="entry name" value="HAMP_dom"/>
</dbReference>
<dbReference type="PANTHER" id="PTHR45453">
    <property type="entry name" value="PHOSPHATE REGULON SENSOR PROTEIN PHOR"/>
    <property type="match status" value="1"/>
</dbReference>
<dbReference type="CDD" id="cd06225">
    <property type="entry name" value="HAMP"/>
    <property type="match status" value="1"/>
</dbReference>
<keyword evidence="10" id="KW-0902">Two-component regulatory system</keyword>
<dbReference type="Pfam" id="PF00512">
    <property type="entry name" value="HisKA"/>
    <property type="match status" value="1"/>
</dbReference>
<dbReference type="FunFam" id="1.10.287.130:FF:000001">
    <property type="entry name" value="Two-component sensor histidine kinase"/>
    <property type="match status" value="1"/>
</dbReference>
<keyword evidence="16" id="KW-1185">Reference proteome</keyword>
<dbReference type="Pfam" id="PF02518">
    <property type="entry name" value="HATPase_c"/>
    <property type="match status" value="1"/>
</dbReference>
<name>A0A1T4YEB9_9CLOT</name>
<dbReference type="Gene3D" id="3.30.565.10">
    <property type="entry name" value="Histidine kinase-like ATPase, C-terminal domain"/>
    <property type="match status" value="1"/>
</dbReference>
<dbReference type="EMBL" id="FUYH01000041">
    <property type="protein sequence ID" value="SKB00126.1"/>
    <property type="molecule type" value="Genomic_DNA"/>
</dbReference>
<sequence>MVIIIKDEKFKDTLRIKILASFIFGIIFFLIIMNTFAYYILRNSYFNSYKNEVMSRAKSISKNIKNTDDRDFLSNSAIKEAIESGLRIIIVDKDKNVIFDSLNLIYGIKLADIDEVDKALKGQESFGNHITENDELLYISYPIMRNNNIDGAVFLMNSLKTVNTEIYDYQKKLIIMSIFMLFIGLMISYVKSWQMTYPLEEVISAIEAVERGELKKKVFVKGNDEISRLCYVFNEMNEKLYRVDEERKRFVADASHELKSPLASMKVLVQSLLSGGIEDKKISIEFLKDIDEEINRLTVIVNNLLELSKLEDKKGISFNLFDISDVCSCVVKRLTPIANDKNINIRSNFDSAMVEGNKESIFRAVYNILENAIKYSNEDNFIDIWIEKENMVKINIKDYGIGIPEEDIPNIFKRFYRVDKTRDRKTGGSGLGLPIAYEIIKLHKGDIKVSSKVGEGSLFTITLPYKLG</sequence>
<proteinExistence type="predicted"/>
<dbReference type="STRING" id="1147123.SAMN05443428_14118"/>
<evidence type="ECO:0000256" key="5">
    <source>
        <dbReference type="ARBA" id="ARBA00022553"/>
    </source>
</evidence>
<dbReference type="AlphaFoldDB" id="A0A1T4YEB9"/>
<dbReference type="InterPro" id="IPR036097">
    <property type="entry name" value="HisK_dim/P_sf"/>
</dbReference>
<dbReference type="SUPFAM" id="SSF103190">
    <property type="entry name" value="Sensory domain-like"/>
    <property type="match status" value="1"/>
</dbReference>
<feature type="domain" description="Histidine kinase" evidence="13">
    <location>
        <begin position="253"/>
        <end position="467"/>
    </location>
</feature>
<comment type="subcellular location">
    <subcellularLocation>
        <location evidence="2">Cell membrane</location>
        <topology evidence="2">Multi-pass membrane protein</topology>
    </subcellularLocation>
</comment>
<dbReference type="InterPro" id="IPR003594">
    <property type="entry name" value="HATPase_dom"/>
</dbReference>
<evidence type="ECO:0000259" key="14">
    <source>
        <dbReference type="PROSITE" id="PS50885"/>
    </source>
</evidence>
<dbReference type="SMART" id="SM00304">
    <property type="entry name" value="HAMP"/>
    <property type="match status" value="1"/>
</dbReference>
<evidence type="ECO:0000256" key="12">
    <source>
        <dbReference type="SAM" id="Phobius"/>
    </source>
</evidence>
<evidence type="ECO:0000256" key="1">
    <source>
        <dbReference type="ARBA" id="ARBA00000085"/>
    </source>
</evidence>
<keyword evidence="8" id="KW-0418">Kinase</keyword>
<dbReference type="SUPFAM" id="SSF55874">
    <property type="entry name" value="ATPase domain of HSP90 chaperone/DNA topoisomerase II/histidine kinase"/>
    <property type="match status" value="1"/>
</dbReference>
<gene>
    <name evidence="15" type="ORF">SAMN05443428_14118</name>
</gene>
<evidence type="ECO:0000256" key="2">
    <source>
        <dbReference type="ARBA" id="ARBA00004651"/>
    </source>
</evidence>
<dbReference type="InterPro" id="IPR036890">
    <property type="entry name" value="HATPase_C_sf"/>
</dbReference>
<dbReference type="CDD" id="cd00082">
    <property type="entry name" value="HisKA"/>
    <property type="match status" value="1"/>
</dbReference>
<dbReference type="PROSITE" id="PS50109">
    <property type="entry name" value="HIS_KIN"/>
    <property type="match status" value="1"/>
</dbReference>
<keyword evidence="9 12" id="KW-1133">Transmembrane helix</keyword>
<dbReference type="Gene3D" id="3.30.450.20">
    <property type="entry name" value="PAS domain"/>
    <property type="match status" value="1"/>
</dbReference>
<dbReference type="PANTHER" id="PTHR45453:SF1">
    <property type="entry name" value="PHOSPHATE REGULON SENSOR PROTEIN PHOR"/>
    <property type="match status" value="1"/>
</dbReference>
<dbReference type="InterPro" id="IPR004358">
    <property type="entry name" value="Sig_transdc_His_kin-like_C"/>
</dbReference>
<keyword evidence="7 12" id="KW-0812">Transmembrane</keyword>
<evidence type="ECO:0000256" key="3">
    <source>
        <dbReference type="ARBA" id="ARBA00012438"/>
    </source>
</evidence>
<feature type="transmembrane region" description="Helical" evidence="12">
    <location>
        <begin position="173"/>
        <end position="190"/>
    </location>
</feature>
<dbReference type="SMART" id="SM00387">
    <property type="entry name" value="HATPase_c"/>
    <property type="match status" value="1"/>
</dbReference>
<dbReference type="Gene3D" id="1.10.287.130">
    <property type="match status" value="1"/>
</dbReference>